<reference evidence="2 5" key="2">
    <citation type="submission" date="2022-05" db="EMBL/GenBank/DDBJ databases">
        <title>Genome Sequencing of Bee-Associated Microbes.</title>
        <authorList>
            <person name="Dunlap C."/>
        </authorList>
    </citation>
    <scope>NUCLEOTIDE SEQUENCE [LARGE SCALE GENOMIC DNA]</scope>
    <source>
        <strain evidence="2 5">NRRL B-14613</strain>
    </source>
</reference>
<dbReference type="GeneID" id="76999239"/>
<protein>
    <submittedName>
        <fullName evidence="3">Uncharacterized protein</fullName>
    </submittedName>
</protein>
<feature type="transmembrane region" description="Helical" evidence="1">
    <location>
        <begin position="28"/>
        <end position="47"/>
    </location>
</feature>
<organism evidence="3 4">
    <name type="scientific">Paenibacillus thiaminolyticus</name>
    <name type="common">Bacillus thiaminolyticus</name>
    <dbReference type="NCBI Taxonomy" id="49283"/>
    <lineage>
        <taxon>Bacteria</taxon>
        <taxon>Bacillati</taxon>
        <taxon>Bacillota</taxon>
        <taxon>Bacilli</taxon>
        <taxon>Bacillales</taxon>
        <taxon>Paenibacillaceae</taxon>
        <taxon>Paenibacillus</taxon>
    </lineage>
</organism>
<evidence type="ECO:0000256" key="1">
    <source>
        <dbReference type="SAM" id="Phobius"/>
    </source>
</evidence>
<dbReference type="Proteomes" id="UP001209276">
    <property type="component" value="Unassembled WGS sequence"/>
</dbReference>
<gene>
    <name evidence="3" type="ORF">FLT43_25095</name>
    <name evidence="2" type="ORF">M5W83_26080</name>
</gene>
<reference evidence="3 4" key="1">
    <citation type="submission" date="2019-07" db="EMBL/GenBank/DDBJ databases">
        <title>Paenibacillus thiaminolyticus NRRL B-4156.</title>
        <authorList>
            <person name="Hehnly C."/>
            <person name="Zhang L."/>
        </authorList>
    </citation>
    <scope>NUCLEOTIDE SEQUENCE [LARGE SCALE GENOMIC DNA]</scope>
    <source>
        <strain evidence="3 4">NRRL B-4156</strain>
    </source>
</reference>
<dbReference type="AlphaFoldDB" id="A0AAP9DYP0"/>
<dbReference type="RefSeq" id="WP_143797165.1">
    <property type="nucleotide sequence ID" value="NZ_CABMNB010000021.1"/>
</dbReference>
<keyword evidence="1" id="KW-1133">Transmembrane helix</keyword>
<dbReference type="EMBL" id="CP041405">
    <property type="protein sequence ID" value="QDM46368.1"/>
    <property type="molecule type" value="Genomic_DNA"/>
</dbReference>
<evidence type="ECO:0000313" key="4">
    <source>
        <dbReference type="Proteomes" id="UP000315377"/>
    </source>
</evidence>
<dbReference type="EMBL" id="JAMDMM010000061">
    <property type="protein sequence ID" value="MCY9610622.1"/>
    <property type="molecule type" value="Genomic_DNA"/>
</dbReference>
<keyword evidence="5" id="KW-1185">Reference proteome</keyword>
<feature type="transmembrane region" description="Helical" evidence="1">
    <location>
        <begin position="5"/>
        <end position="22"/>
    </location>
</feature>
<evidence type="ECO:0000313" key="5">
    <source>
        <dbReference type="Proteomes" id="UP001209276"/>
    </source>
</evidence>
<sequence length="80" mass="9115">MNRLMIGTAIGCAAAMALIIMYSYIGEFAYFIGIGAMIGMISVVLMNQRGEVNAKERQALRRREWMERNRNRVEQEAAEK</sequence>
<name>A0AAP9DYP0_PANTH</name>
<evidence type="ECO:0000313" key="2">
    <source>
        <dbReference type="EMBL" id="MCY9610622.1"/>
    </source>
</evidence>
<keyword evidence="1" id="KW-0472">Membrane</keyword>
<proteinExistence type="predicted"/>
<keyword evidence="1" id="KW-0812">Transmembrane</keyword>
<dbReference type="Proteomes" id="UP000315377">
    <property type="component" value="Chromosome"/>
</dbReference>
<accession>A0AAP9DYP0</accession>
<evidence type="ECO:0000313" key="3">
    <source>
        <dbReference type="EMBL" id="QDM46368.1"/>
    </source>
</evidence>